<comment type="caution">
    <text evidence="2">The sequence shown here is derived from an EMBL/GenBank/DDBJ whole genome shotgun (WGS) entry which is preliminary data.</text>
</comment>
<dbReference type="InterPro" id="IPR001680">
    <property type="entry name" value="WD40_rpt"/>
</dbReference>
<dbReference type="GO" id="GO:0016226">
    <property type="term" value="P:iron-sulfur cluster assembly"/>
    <property type="evidence" value="ECO:0007669"/>
    <property type="project" value="TreeGrafter"/>
</dbReference>
<feature type="compositionally biased region" description="Polar residues" evidence="1">
    <location>
        <begin position="1"/>
        <end position="14"/>
    </location>
</feature>
<dbReference type="EMBL" id="CAJJDN010000164">
    <property type="protein sequence ID" value="CAD8125987.1"/>
    <property type="molecule type" value="Genomic_DNA"/>
</dbReference>
<protein>
    <recommendedName>
        <fullName evidence="4">WD40-repeat-containing domain</fullName>
    </recommendedName>
</protein>
<dbReference type="Pfam" id="PF00400">
    <property type="entry name" value="WD40"/>
    <property type="match status" value="1"/>
</dbReference>
<organism evidence="2 3">
    <name type="scientific">Paramecium sonneborni</name>
    <dbReference type="NCBI Taxonomy" id="65129"/>
    <lineage>
        <taxon>Eukaryota</taxon>
        <taxon>Sar</taxon>
        <taxon>Alveolata</taxon>
        <taxon>Ciliophora</taxon>
        <taxon>Intramacronucleata</taxon>
        <taxon>Oligohymenophorea</taxon>
        <taxon>Peniculida</taxon>
        <taxon>Parameciidae</taxon>
        <taxon>Paramecium</taxon>
    </lineage>
</organism>
<proteinExistence type="predicted"/>
<dbReference type="AlphaFoldDB" id="A0A8S1RE80"/>
<feature type="compositionally biased region" description="Basic and acidic residues" evidence="1">
    <location>
        <begin position="15"/>
        <end position="29"/>
    </location>
</feature>
<feature type="region of interest" description="Disordered" evidence="1">
    <location>
        <begin position="1"/>
        <end position="32"/>
    </location>
</feature>
<gene>
    <name evidence="2" type="ORF">PSON_ATCC_30995.1.T1640009</name>
</gene>
<dbReference type="Proteomes" id="UP000692954">
    <property type="component" value="Unassembled WGS sequence"/>
</dbReference>
<evidence type="ECO:0000313" key="3">
    <source>
        <dbReference type="Proteomes" id="UP000692954"/>
    </source>
</evidence>
<dbReference type="PANTHER" id="PTHR19920">
    <property type="entry name" value="WD40 PROTEIN CIAO1"/>
    <property type="match status" value="1"/>
</dbReference>
<evidence type="ECO:0000313" key="2">
    <source>
        <dbReference type="EMBL" id="CAD8125987.1"/>
    </source>
</evidence>
<evidence type="ECO:0008006" key="4">
    <source>
        <dbReference type="Google" id="ProtNLM"/>
    </source>
</evidence>
<accession>A0A8S1RE80</accession>
<sequence length="357" mass="41928">MGICQGTRSPSNKQQENKQNHPQEEKQKTENLVPNQIDPILLQQIEQLPIIFSLSFDKDGQNLILATERDLSIFKYQNGQFQLQINKKEQATAIVLSKKVDWFAYSAHQEGLKCCIKKNDNYWETSDAERYVGQYIFCLVLNNDENELISAVEDYGIYFWNVNCLDNKIKQSNIRLLLNNITTLCLNPSENLLVSSTYSSIIMLWGKFENNKWERMYDLEPPLKFNQARSISFITDDTLVLQDYQIDYVYVYKLLDGIFVIAQTIESQNKYCKNTFMNVSGGFPKIYNKKRKLLYLRHQSQIKFFTQQNNNLLFQQIPDYIQFDDFKVYNLVMSDNGKFLAVCGFMDKMLIYQLIMD</sequence>
<evidence type="ECO:0000256" key="1">
    <source>
        <dbReference type="SAM" id="MobiDB-lite"/>
    </source>
</evidence>
<keyword evidence="3" id="KW-1185">Reference proteome</keyword>
<dbReference type="GO" id="GO:0097361">
    <property type="term" value="C:cytosolic [4Fe-4S] assembly targeting complex"/>
    <property type="evidence" value="ECO:0007669"/>
    <property type="project" value="TreeGrafter"/>
</dbReference>
<reference evidence="2" key="1">
    <citation type="submission" date="2021-01" db="EMBL/GenBank/DDBJ databases">
        <authorList>
            <consortium name="Genoscope - CEA"/>
            <person name="William W."/>
        </authorList>
    </citation>
    <scope>NUCLEOTIDE SEQUENCE</scope>
</reference>
<dbReference type="OrthoDB" id="338631at2759"/>
<dbReference type="PANTHER" id="PTHR19920:SF0">
    <property type="entry name" value="CYTOSOLIC IRON-SULFUR PROTEIN ASSEMBLY PROTEIN CIAO1-RELATED"/>
    <property type="match status" value="1"/>
</dbReference>
<name>A0A8S1RE80_9CILI</name>